<evidence type="ECO:0000313" key="1">
    <source>
        <dbReference type="EMBL" id="DAD83708.1"/>
    </source>
</evidence>
<name>A0A8S5MNC2_9CAUD</name>
<reference evidence="1" key="1">
    <citation type="journal article" date="2021" name="Proc. Natl. Acad. Sci. U.S.A.">
        <title>A Catalog of Tens of Thousands of Viruses from Human Metagenomes Reveals Hidden Associations with Chronic Diseases.</title>
        <authorList>
            <person name="Tisza M.J."/>
            <person name="Buck C.B."/>
        </authorList>
    </citation>
    <scope>NUCLEOTIDE SEQUENCE</scope>
    <source>
        <strain evidence="1">CtPSW2</strain>
    </source>
</reference>
<accession>A0A8S5MNC2</accession>
<organism evidence="1">
    <name type="scientific">Myoviridae sp. ctPSW2</name>
    <dbReference type="NCBI Taxonomy" id="2826648"/>
    <lineage>
        <taxon>Viruses</taxon>
        <taxon>Duplodnaviria</taxon>
        <taxon>Heunggongvirae</taxon>
        <taxon>Uroviricota</taxon>
        <taxon>Caudoviricetes</taxon>
    </lineage>
</organism>
<sequence length="45" mass="5187">MGTQAVILRLFPPDERVEPDYPDGFFIAILRHFFYSVAGLLEMTL</sequence>
<proteinExistence type="predicted"/>
<protein>
    <submittedName>
        <fullName evidence="1">Uncharacterized protein</fullName>
    </submittedName>
</protein>
<dbReference type="EMBL" id="BK014940">
    <property type="protein sequence ID" value="DAD83708.1"/>
    <property type="molecule type" value="Genomic_DNA"/>
</dbReference>